<dbReference type="PANTHER" id="PTHR35936">
    <property type="entry name" value="MEMBRANE-BOUND LYTIC MUREIN TRANSGLYCOSYLASE F"/>
    <property type="match status" value="1"/>
</dbReference>
<dbReference type="Pfam" id="PF00497">
    <property type="entry name" value="SBP_bac_3"/>
    <property type="match status" value="1"/>
</dbReference>
<dbReference type="GO" id="GO:0030288">
    <property type="term" value="C:outer membrane-bounded periplasmic space"/>
    <property type="evidence" value="ECO:0007669"/>
    <property type="project" value="UniProtKB-ARBA"/>
</dbReference>
<evidence type="ECO:0000313" key="6">
    <source>
        <dbReference type="Proteomes" id="UP000272440"/>
    </source>
</evidence>
<dbReference type="PANTHER" id="PTHR35936:SF13">
    <property type="entry name" value="HISTIDINE-BINDING PERIPLASMIC PROTEIN"/>
    <property type="match status" value="1"/>
</dbReference>
<dbReference type="PROSITE" id="PS01039">
    <property type="entry name" value="SBP_BACTERIAL_3"/>
    <property type="match status" value="1"/>
</dbReference>
<sequence length="76" mass="8713">MEECAGELVGFDIDLAKELCKRINTQCTFVENPLDALILLKAKKIDAIMSSLSITEKRQQKLPSLTSCMRQIRVWW</sequence>
<accession>A0A3P2ELA9</accession>
<dbReference type="EMBL" id="RCZY01000002">
    <property type="protein sequence ID" value="RRE43994.1"/>
    <property type="molecule type" value="Genomic_DNA"/>
</dbReference>
<dbReference type="InterPro" id="IPR001638">
    <property type="entry name" value="Solute-binding_3/MltF_N"/>
</dbReference>
<reference evidence="5 6" key="1">
    <citation type="journal article" date="2019" name="Antimicrob. Agents Chemother.">
        <title>Applying Rapid Whole Genome Sequencing to Predict Phenotypic Antimicrobial Susceptibility Testing Results Among Carbapenem-Resistant Klebsiella pneumoniae Clinical Isolates.</title>
        <authorList>
            <person name="Tamma P.D."/>
            <person name="Fan Y."/>
            <person name="Bergman Y."/>
            <person name="Pertea G."/>
            <person name="Kazmi A."/>
            <person name="Lewis S."/>
            <person name="Carroll K.C."/>
            <person name="Schatz M.C."/>
            <person name="Timp W."/>
            <person name="Simner P.J."/>
        </authorList>
    </citation>
    <scope>NUCLEOTIDE SEQUENCE [LARGE SCALE GENOMIC DNA]</scope>
    <source>
        <strain evidence="5 6">KLPN_33</strain>
    </source>
</reference>
<dbReference type="InterPro" id="IPR018313">
    <property type="entry name" value="SBP_3_CS"/>
</dbReference>
<gene>
    <name evidence="5" type="ORF">EAO28_23495</name>
</gene>
<evidence type="ECO:0000259" key="4">
    <source>
        <dbReference type="Pfam" id="PF00497"/>
    </source>
</evidence>
<comment type="subcellular location">
    <subcellularLocation>
        <location evidence="1">Cell envelope</location>
    </subcellularLocation>
</comment>
<dbReference type="Gene3D" id="3.40.190.10">
    <property type="entry name" value="Periplasmic binding protein-like II"/>
    <property type="match status" value="1"/>
</dbReference>
<keyword evidence="3" id="KW-0732">Signal</keyword>
<feature type="domain" description="Solute-binding protein family 3/N-terminal" evidence="4">
    <location>
        <begin position="5"/>
        <end position="62"/>
    </location>
</feature>
<comment type="similarity">
    <text evidence="2">Belongs to the bacterial solute-binding protein 3 family.</text>
</comment>
<dbReference type="Proteomes" id="UP000272440">
    <property type="component" value="Unassembled WGS sequence"/>
</dbReference>
<name>A0A3P2ELA9_KLEPN</name>
<evidence type="ECO:0000256" key="1">
    <source>
        <dbReference type="ARBA" id="ARBA00004196"/>
    </source>
</evidence>
<organism evidence="5 6">
    <name type="scientific">Klebsiella pneumoniae</name>
    <dbReference type="NCBI Taxonomy" id="573"/>
    <lineage>
        <taxon>Bacteria</taxon>
        <taxon>Pseudomonadati</taxon>
        <taxon>Pseudomonadota</taxon>
        <taxon>Gammaproteobacteria</taxon>
        <taxon>Enterobacterales</taxon>
        <taxon>Enterobacteriaceae</taxon>
        <taxon>Klebsiella/Raoultella group</taxon>
        <taxon>Klebsiella</taxon>
        <taxon>Klebsiella pneumoniae complex</taxon>
    </lineage>
</organism>
<evidence type="ECO:0000256" key="2">
    <source>
        <dbReference type="ARBA" id="ARBA00010333"/>
    </source>
</evidence>
<dbReference type="AlphaFoldDB" id="A0A3P2ELA9"/>
<protein>
    <recommendedName>
        <fullName evidence="4">Solute-binding protein family 3/N-terminal domain-containing protein</fullName>
    </recommendedName>
</protein>
<evidence type="ECO:0000313" key="5">
    <source>
        <dbReference type="EMBL" id="RRE43994.1"/>
    </source>
</evidence>
<dbReference type="SUPFAM" id="SSF53850">
    <property type="entry name" value="Periplasmic binding protein-like II"/>
    <property type="match status" value="1"/>
</dbReference>
<comment type="caution">
    <text evidence="5">The sequence shown here is derived from an EMBL/GenBank/DDBJ whole genome shotgun (WGS) entry which is preliminary data.</text>
</comment>
<evidence type="ECO:0000256" key="3">
    <source>
        <dbReference type="ARBA" id="ARBA00022729"/>
    </source>
</evidence>
<proteinExistence type="inferred from homology"/>